<dbReference type="AlphaFoldDB" id="A0AAU9K6V0"/>
<name>A0AAU9K6V0_9CILI</name>
<evidence type="ECO:0000256" key="1">
    <source>
        <dbReference type="SAM" id="Coils"/>
    </source>
</evidence>
<accession>A0AAU9K6V0</accession>
<organism evidence="2 3">
    <name type="scientific">Blepharisma stoltei</name>
    <dbReference type="NCBI Taxonomy" id="1481888"/>
    <lineage>
        <taxon>Eukaryota</taxon>
        <taxon>Sar</taxon>
        <taxon>Alveolata</taxon>
        <taxon>Ciliophora</taxon>
        <taxon>Postciliodesmatophora</taxon>
        <taxon>Heterotrichea</taxon>
        <taxon>Heterotrichida</taxon>
        <taxon>Blepharismidae</taxon>
        <taxon>Blepharisma</taxon>
    </lineage>
</organism>
<proteinExistence type="predicted"/>
<keyword evidence="1" id="KW-0175">Coiled coil</keyword>
<comment type="caution">
    <text evidence="2">The sequence shown here is derived from an EMBL/GenBank/DDBJ whole genome shotgun (WGS) entry which is preliminary data.</text>
</comment>
<feature type="coiled-coil region" evidence="1">
    <location>
        <begin position="100"/>
        <end position="209"/>
    </location>
</feature>
<sequence>MEIIKQGFSREERERRLEILMKADQETKLAEKELNEWRKDKIIPNYSKIPQNVYKFEEIDRKESPVKTPLISEINKNPKKPEKDWHKHYKELKARFIEQEKLHSKEKERFQEEIERLEKLIDEIQKNRSGSNLSQIKILEQEIEQHKVQVNLKCAEIENLLKIQKQKDIEIGKIKVKYQNLKEKLQKIKTDQEEKAKKEENEMKWIKNEPAQKAVLKKKKVKKEPQLCKDCKIQSDEEHWRNVALELTEKYFSALKGLKEDLGSFKENLAKTYHNKFKSFTEHYKKKLIKKLLKSNEAK</sequence>
<protein>
    <submittedName>
        <fullName evidence="2">Uncharacterized protein</fullName>
    </submittedName>
</protein>
<dbReference type="EMBL" id="CAJZBQ010000053">
    <property type="protein sequence ID" value="CAG9331364.1"/>
    <property type="molecule type" value="Genomic_DNA"/>
</dbReference>
<reference evidence="2" key="1">
    <citation type="submission" date="2021-09" db="EMBL/GenBank/DDBJ databases">
        <authorList>
            <consortium name="AG Swart"/>
            <person name="Singh M."/>
            <person name="Singh A."/>
            <person name="Seah K."/>
            <person name="Emmerich C."/>
        </authorList>
    </citation>
    <scope>NUCLEOTIDE SEQUENCE</scope>
    <source>
        <strain evidence="2">ATCC30299</strain>
    </source>
</reference>
<dbReference type="Proteomes" id="UP001162131">
    <property type="component" value="Unassembled WGS sequence"/>
</dbReference>
<evidence type="ECO:0000313" key="2">
    <source>
        <dbReference type="EMBL" id="CAG9331364.1"/>
    </source>
</evidence>
<keyword evidence="3" id="KW-1185">Reference proteome</keyword>
<gene>
    <name evidence="2" type="ORF">BSTOLATCC_MIC53436</name>
</gene>
<evidence type="ECO:0000313" key="3">
    <source>
        <dbReference type="Proteomes" id="UP001162131"/>
    </source>
</evidence>